<reference evidence="3 4" key="1">
    <citation type="journal article" date="2018" name="PLoS Pathog.">
        <title>Evolution of structural diversity of trichothecenes, a family of toxins produced by plant pathogenic and entomopathogenic fungi.</title>
        <authorList>
            <person name="Proctor R.H."/>
            <person name="McCormick S.P."/>
            <person name="Kim H.S."/>
            <person name="Cardoza R.E."/>
            <person name="Stanley A.M."/>
            <person name="Lindo L."/>
            <person name="Kelly A."/>
            <person name="Brown D.W."/>
            <person name="Lee T."/>
            <person name="Vaughan M.M."/>
            <person name="Alexander N.J."/>
            <person name="Busman M."/>
            <person name="Gutierrez S."/>
        </authorList>
    </citation>
    <scope>NUCLEOTIDE SEQUENCE [LARGE SCALE GENOMIC DNA]</scope>
    <source>
        <strain evidence="3 4">NRRL 20695</strain>
    </source>
</reference>
<dbReference type="OrthoDB" id="2013972at2759"/>
<feature type="region of interest" description="Disordered" evidence="2">
    <location>
        <begin position="1"/>
        <end position="47"/>
    </location>
</feature>
<dbReference type="Pfam" id="PF13489">
    <property type="entry name" value="Methyltransf_23"/>
    <property type="match status" value="1"/>
</dbReference>
<dbReference type="GO" id="GO:0008168">
    <property type="term" value="F:methyltransferase activity"/>
    <property type="evidence" value="ECO:0007669"/>
    <property type="project" value="TreeGrafter"/>
</dbReference>
<comment type="caution">
    <text evidence="3">The sequence shown here is derived from an EMBL/GenBank/DDBJ whole genome shotgun (WGS) entry which is preliminary data.</text>
</comment>
<comment type="similarity">
    <text evidence="1">Belongs to the methyltransferase superfamily. LaeA methyltransferase family.</text>
</comment>
<dbReference type="EMBL" id="PXOG01000185">
    <property type="protein sequence ID" value="RGP69214.1"/>
    <property type="molecule type" value="Genomic_DNA"/>
</dbReference>
<dbReference type="STRING" id="694270.A0A395S9Y0"/>
<dbReference type="SUPFAM" id="SSF53335">
    <property type="entry name" value="S-adenosyl-L-methionine-dependent methyltransferases"/>
    <property type="match status" value="1"/>
</dbReference>
<accession>A0A395S9Y0</accession>
<evidence type="ECO:0000313" key="4">
    <source>
        <dbReference type="Proteomes" id="UP000266234"/>
    </source>
</evidence>
<dbReference type="PANTHER" id="PTHR43591">
    <property type="entry name" value="METHYLTRANSFERASE"/>
    <property type="match status" value="1"/>
</dbReference>
<organism evidence="3 4">
    <name type="scientific">Fusarium longipes</name>
    <dbReference type="NCBI Taxonomy" id="694270"/>
    <lineage>
        <taxon>Eukaryota</taxon>
        <taxon>Fungi</taxon>
        <taxon>Dikarya</taxon>
        <taxon>Ascomycota</taxon>
        <taxon>Pezizomycotina</taxon>
        <taxon>Sordariomycetes</taxon>
        <taxon>Hypocreomycetidae</taxon>
        <taxon>Hypocreales</taxon>
        <taxon>Nectriaceae</taxon>
        <taxon>Fusarium</taxon>
    </lineage>
</organism>
<dbReference type="AlphaFoldDB" id="A0A395S9Y0"/>
<keyword evidence="4" id="KW-1185">Reference proteome</keyword>
<name>A0A395S9Y0_9HYPO</name>
<dbReference type="Proteomes" id="UP000266234">
    <property type="component" value="Unassembled WGS sequence"/>
</dbReference>
<dbReference type="CDD" id="cd02440">
    <property type="entry name" value="AdoMet_MTases"/>
    <property type="match status" value="1"/>
</dbReference>
<dbReference type="PANTHER" id="PTHR43591:SF10">
    <property type="entry name" value="ABC TRANSMEMBRANE TYPE-1 DOMAIN-CONTAINING PROTEIN-RELATED"/>
    <property type="match status" value="1"/>
</dbReference>
<feature type="compositionally biased region" description="Low complexity" evidence="2">
    <location>
        <begin position="9"/>
        <end position="23"/>
    </location>
</feature>
<evidence type="ECO:0000313" key="3">
    <source>
        <dbReference type="EMBL" id="RGP69214.1"/>
    </source>
</evidence>
<evidence type="ECO:0000256" key="1">
    <source>
        <dbReference type="ARBA" id="ARBA00038158"/>
    </source>
</evidence>
<gene>
    <name evidence="3" type="ORF">FLONG3_7850</name>
</gene>
<evidence type="ECO:0008006" key="5">
    <source>
        <dbReference type="Google" id="ProtNLM"/>
    </source>
</evidence>
<dbReference type="Gene3D" id="3.40.50.150">
    <property type="entry name" value="Vaccinia Virus protein VP39"/>
    <property type="match status" value="1"/>
</dbReference>
<feature type="compositionally biased region" description="Acidic residues" evidence="2">
    <location>
        <begin position="31"/>
        <end position="40"/>
    </location>
</feature>
<proteinExistence type="inferred from homology"/>
<sequence length="335" mass="38151">MSEVRDRSNSPAKSPTATPSPTNELVAGDQVDTEDADSSFDSDASSSTASVSESILEYRRIHGRTYHSDKYRSEHIFPNDEQQMECVDLSQLFLAPIKDDVQKVLDVGTGSGIWAMDFGDQYPSAEVIGTDLSPCQPQWVPPNVRFEIEDATLTWTWANDHFDFIHIRYLFGAIADWDHVFEQAYRCCAPGGWVESVEADIRIRSDDGTSDLEPVWKTSSKMLEEGGKAMNRTFFVSELQHEGMRKAGFADIKVVDYKIPIGGWPQDPAKAEVGRFMLQTLENDLEGYSFVLWNHILKWPEDEYQVFLMQVRKALRNRKVHSYITARFVYGRKPE</sequence>
<evidence type="ECO:0000256" key="2">
    <source>
        <dbReference type="SAM" id="MobiDB-lite"/>
    </source>
</evidence>
<protein>
    <recommendedName>
        <fullName evidence="5">Demethylmenaquinone methyltransferase</fullName>
    </recommendedName>
</protein>
<dbReference type="InterPro" id="IPR029063">
    <property type="entry name" value="SAM-dependent_MTases_sf"/>
</dbReference>